<keyword evidence="2" id="KW-0560">Oxidoreductase</keyword>
<dbReference type="PANTHER" id="PTHR10681:SF128">
    <property type="entry name" value="THIOREDOXIN-DEPENDENT PEROXIDE REDUCTASE, MITOCHONDRIAL"/>
    <property type="match status" value="1"/>
</dbReference>
<evidence type="ECO:0000256" key="3">
    <source>
        <dbReference type="SAM" id="MobiDB-lite"/>
    </source>
</evidence>
<dbReference type="PROSITE" id="PS00213">
    <property type="entry name" value="LIPOCALIN"/>
    <property type="match status" value="1"/>
</dbReference>
<name>A0A1J4KQJ4_9EUKA</name>
<dbReference type="RefSeq" id="XP_068364845.1">
    <property type="nucleotide sequence ID" value="XM_068500379.1"/>
</dbReference>
<dbReference type="GO" id="GO:0042744">
    <property type="term" value="P:hydrogen peroxide catabolic process"/>
    <property type="evidence" value="ECO:0007669"/>
    <property type="project" value="TreeGrafter"/>
</dbReference>
<feature type="compositionally biased region" description="Acidic residues" evidence="3">
    <location>
        <begin position="10"/>
        <end position="25"/>
    </location>
</feature>
<evidence type="ECO:0000259" key="4">
    <source>
        <dbReference type="PROSITE" id="PS51352"/>
    </source>
</evidence>
<feature type="compositionally biased region" description="Basic and acidic residues" evidence="3">
    <location>
        <begin position="230"/>
        <end position="240"/>
    </location>
</feature>
<dbReference type="GO" id="GO:0006979">
    <property type="term" value="P:response to oxidative stress"/>
    <property type="evidence" value="ECO:0007669"/>
    <property type="project" value="TreeGrafter"/>
</dbReference>
<dbReference type="Gene3D" id="3.40.30.10">
    <property type="entry name" value="Glutaredoxin"/>
    <property type="match status" value="1"/>
</dbReference>
<evidence type="ECO:0000313" key="6">
    <source>
        <dbReference type="Proteomes" id="UP000179807"/>
    </source>
</evidence>
<dbReference type="PROSITE" id="PS51352">
    <property type="entry name" value="THIOREDOXIN_2"/>
    <property type="match status" value="1"/>
</dbReference>
<sequence length="240" mass="27320">MSNEEKELPNTEEEAVNEEEQEAEDPEPKVYDCPCHYCGDDSIIPATMGCLAPNFHVKCMMPSGQFNDRELSDYRGKWLVIFSIPSRSSVINASEIVAFSENCHRFKDIDCELLGITPESEFVVNAWCSTKKEEGGIGYLHLPIGADLNHCIHRRYGMLDSENTNFYRSTFLIDPEGIVKHISISDPRVGRSVEEILRLVKAFQFVSEHGEQCPAMWKEGDPAIKPNPTESKEYFDQKYE</sequence>
<dbReference type="InterPro" id="IPR022272">
    <property type="entry name" value="Lipocalin_CS"/>
</dbReference>
<dbReference type="OrthoDB" id="185659at2759"/>
<dbReference type="GeneID" id="94835083"/>
<comment type="caution">
    <text evidence="5">The sequence shown here is derived from an EMBL/GenBank/DDBJ whole genome shotgun (WGS) entry which is preliminary data.</text>
</comment>
<protein>
    <submittedName>
        <fullName evidence="5">Peroxiredoxin-1</fullName>
    </submittedName>
</protein>
<feature type="region of interest" description="Disordered" evidence="3">
    <location>
        <begin position="217"/>
        <end position="240"/>
    </location>
</feature>
<dbReference type="AlphaFoldDB" id="A0A1J4KQJ4"/>
<dbReference type="Pfam" id="PF00578">
    <property type="entry name" value="AhpC-TSA"/>
    <property type="match status" value="1"/>
</dbReference>
<gene>
    <name evidence="5" type="primary">PRDX1</name>
    <name evidence="5" type="ORF">TRFO_18770</name>
</gene>
<accession>A0A1J4KQJ4</accession>
<evidence type="ECO:0000256" key="2">
    <source>
        <dbReference type="ARBA" id="ARBA00023002"/>
    </source>
</evidence>
<dbReference type="PANTHER" id="PTHR10681">
    <property type="entry name" value="THIOREDOXIN PEROXIDASE"/>
    <property type="match status" value="1"/>
</dbReference>
<dbReference type="GO" id="GO:0008379">
    <property type="term" value="F:thioredoxin peroxidase activity"/>
    <property type="evidence" value="ECO:0007669"/>
    <property type="project" value="TreeGrafter"/>
</dbReference>
<dbReference type="VEuPathDB" id="TrichDB:TRFO_18770"/>
<dbReference type="GO" id="GO:0045454">
    <property type="term" value="P:cell redox homeostasis"/>
    <property type="evidence" value="ECO:0007669"/>
    <property type="project" value="TreeGrafter"/>
</dbReference>
<dbReference type="GO" id="GO:0005829">
    <property type="term" value="C:cytosol"/>
    <property type="evidence" value="ECO:0007669"/>
    <property type="project" value="TreeGrafter"/>
</dbReference>
<proteinExistence type="inferred from homology"/>
<evidence type="ECO:0000256" key="1">
    <source>
        <dbReference type="ARBA" id="ARBA00009796"/>
    </source>
</evidence>
<dbReference type="SUPFAM" id="SSF52833">
    <property type="entry name" value="Thioredoxin-like"/>
    <property type="match status" value="1"/>
</dbReference>
<dbReference type="InterPro" id="IPR000866">
    <property type="entry name" value="AhpC/TSA"/>
</dbReference>
<dbReference type="InterPro" id="IPR050217">
    <property type="entry name" value="Peroxiredoxin"/>
</dbReference>
<dbReference type="InterPro" id="IPR013766">
    <property type="entry name" value="Thioredoxin_domain"/>
</dbReference>
<dbReference type="InterPro" id="IPR036249">
    <property type="entry name" value="Thioredoxin-like_sf"/>
</dbReference>
<organism evidence="5 6">
    <name type="scientific">Tritrichomonas foetus</name>
    <dbReference type="NCBI Taxonomy" id="1144522"/>
    <lineage>
        <taxon>Eukaryota</taxon>
        <taxon>Metamonada</taxon>
        <taxon>Parabasalia</taxon>
        <taxon>Tritrichomonadida</taxon>
        <taxon>Tritrichomonadidae</taxon>
        <taxon>Tritrichomonas</taxon>
    </lineage>
</organism>
<comment type="similarity">
    <text evidence="1">Belongs to the peroxiredoxin family. AhpC/Prx1 subfamily.</text>
</comment>
<reference evidence="5" key="1">
    <citation type="submission" date="2016-10" db="EMBL/GenBank/DDBJ databases">
        <authorList>
            <person name="Benchimol M."/>
            <person name="Almeida L.G."/>
            <person name="Vasconcelos A.T."/>
            <person name="Perreira-Neves A."/>
            <person name="Rosa I.A."/>
            <person name="Tasca T."/>
            <person name="Bogo M.R."/>
            <person name="de Souza W."/>
        </authorList>
    </citation>
    <scope>NUCLEOTIDE SEQUENCE [LARGE SCALE GENOMIC DNA]</scope>
    <source>
        <strain evidence="5">K</strain>
    </source>
</reference>
<dbReference type="Proteomes" id="UP000179807">
    <property type="component" value="Unassembled WGS sequence"/>
</dbReference>
<dbReference type="GO" id="GO:0033554">
    <property type="term" value="P:cellular response to stress"/>
    <property type="evidence" value="ECO:0007669"/>
    <property type="project" value="TreeGrafter"/>
</dbReference>
<keyword evidence="6" id="KW-1185">Reference proteome</keyword>
<feature type="region of interest" description="Disordered" evidence="3">
    <location>
        <begin position="1"/>
        <end position="28"/>
    </location>
</feature>
<dbReference type="Pfam" id="PF10417">
    <property type="entry name" value="1-cysPrx_C"/>
    <property type="match status" value="1"/>
</dbReference>
<dbReference type="InterPro" id="IPR019479">
    <property type="entry name" value="Peroxiredoxin_C"/>
</dbReference>
<dbReference type="CDD" id="cd03015">
    <property type="entry name" value="PRX_Typ2cys"/>
    <property type="match status" value="1"/>
</dbReference>
<feature type="domain" description="Thioredoxin" evidence="4">
    <location>
        <begin position="46"/>
        <end position="205"/>
    </location>
</feature>
<evidence type="ECO:0000313" key="5">
    <source>
        <dbReference type="EMBL" id="OHT11709.1"/>
    </source>
</evidence>
<dbReference type="EMBL" id="MLAK01000581">
    <property type="protein sequence ID" value="OHT11709.1"/>
    <property type="molecule type" value="Genomic_DNA"/>
</dbReference>